<dbReference type="AlphaFoldDB" id="A0A451AQN1"/>
<dbReference type="Pfam" id="PF03237">
    <property type="entry name" value="Terminase_6N"/>
    <property type="match status" value="1"/>
</dbReference>
<evidence type="ECO:0000313" key="3">
    <source>
        <dbReference type="EMBL" id="VFK58214.1"/>
    </source>
</evidence>
<proteinExistence type="predicted"/>
<reference evidence="4" key="1">
    <citation type="submission" date="2019-02" db="EMBL/GenBank/DDBJ databases">
        <authorList>
            <person name="Gruber-Vodicka R. H."/>
            <person name="Seah K. B. B."/>
        </authorList>
    </citation>
    <scope>NUCLEOTIDE SEQUENCE</scope>
    <source>
        <strain evidence="4">BECK_BY19</strain>
        <strain evidence="3">BECK_BY8</strain>
    </source>
</reference>
<dbReference type="EMBL" id="CAADGD010000001">
    <property type="protein sequence ID" value="VFK68319.1"/>
    <property type="molecule type" value="Genomic_DNA"/>
</dbReference>
<dbReference type="Pfam" id="PF17289">
    <property type="entry name" value="Terminase_6C"/>
    <property type="match status" value="1"/>
</dbReference>
<keyword evidence="1" id="KW-1188">Viral release from host cell</keyword>
<evidence type="ECO:0000259" key="2">
    <source>
        <dbReference type="Pfam" id="PF17289"/>
    </source>
</evidence>
<feature type="domain" description="Terminase large subunit gp17-like C-terminal" evidence="2">
    <location>
        <begin position="257"/>
        <end position="410"/>
    </location>
</feature>
<evidence type="ECO:0000313" key="4">
    <source>
        <dbReference type="EMBL" id="VFK68319.1"/>
    </source>
</evidence>
<protein>
    <submittedName>
        <fullName evidence="4">Mu-like prophage FluMu protein gp28</fullName>
    </submittedName>
</protein>
<dbReference type="Gene3D" id="3.30.420.240">
    <property type="match status" value="1"/>
</dbReference>
<evidence type="ECO:0000256" key="1">
    <source>
        <dbReference type="ARBA" id="ARBA00022612"/>
    </source>
</evidence>
<name>A0A451AQN1_9GAMM</name>
<dbReference type="InterPro" id="IPR027417">
    <property type="entry name" value="P-loop_NTPase"/>
</dbReference>
<dbReference type="EMBL" id="CAADFZ010000002">
    <property type="protein sequence ID" value="VFK58214.1"/>
    <property type="molecule type" value="Genomic_DNA"/>
</dbReference>
<organism evidence="4">
    <name type="scientific">Candidatus Kentrum sp. UNK</name>
    <dbReference type="NCBI Taxonomy" id="2126344"/>
    <lineage>
        <taxon>Bacteria</taxon>
        <taxon>Pseudomonadati</taxon>
        <taxon>Pseudomonadota</taxon>
        <taxon>Gammaproteobacteria</taxon>
        <taxon>Candidatus Kentrum</taxon>
    </lineage>
</organism>
<gene>
    <name evidence="3" type="ORF">BECKUNK1418G_GA0071005_100250</name>
    <name evidence="4" type="ORF">BECKUNK1418H_GA0071006_100150</name>
</gene>
<accession>A0A451AQN1</accession>
<dbReference type="Gene3D" id="3.40.50.300">
    <property type="entry name" value="P-loop containing nucleotide triphosphate hydrolases"/>
    <property type="match status" value="1"/>
</dbReference>
<dbReference type="InterPro" id="IPR035421">
    <property type="entry name" value="Terminase_6C"/>
</dbReference>
<sequence length="454" mass="51664">MSRPILIPTQRRFVGDDSRFIAGMFSRQTGKTFCGTLKVCFKCIDEEVLGKKTRWIILSRGERQAKEAMKECLEPHLNAFKTAFNAFNSVERINGVRYNTTELELEHGSRVTALPSTPDTARGFAANVLLDEYAFQKHPDEIWQALFPVISNGFRIIVISTPNGKGNKFHQLMTDPALAEIWSRHTMDIHQAVREGLPRDVEMLRKGLGDDLIWRQEFELEFMDDAYAWLGWDLINAAEHKNAGDPARHQGHATYIGNDIGLRKDLWVSWVDEEVDGTLWTREVVALQNKSFEEHDNALDRLVDRYRPIRICMDQSGMGEKPVEDAKRRYGEHRVEGVLFNNTSKHNLAYVIKERFENRQYKIPANHKPIRESLSSIQKMVTATGKPRFDPDESQTSDHGDYFWAAALAAHAAGSGKLPFAYESIGSRMSSGANLFSGPRRIIGNERISHAGFR</sequence>